<dbReference type="AlphaFoldDB" id="A0A7S8C6P0"/>
<dbReference type="GO" id="GO:0005829">
    <property type="term" value="C:cytosol"/>
    <property type="evidence" value="ECO:0007669"/>
    <property type="project" value="TreeGrafter"/>
</dbReference>
<evidence type="ECO:0000256" key="3">
    <source>
        <dbReference type="RuleBase" id="RU363015"/>
    </source>
</evidence>
<dbReference type="Gene3D" id="3.40.50.450">
    <property type="match status" value="1"/>
</dbReference>
<accession>A0A7S8C6P0</accession>
<evidence type="ECO:0000256" key="2">
    <source>
        <dbReference type="ARBA" id="ARBA00006763"/>
    </source>
</evidence>
<dbReference type="RefSeq" id="WP_213161775.1">
    <property type="nucleotide sequence ID" value="NZ_CP058214.1"/>
</dbReference>
<dbReference type="NCBIfam" id="TIGR00730">
    <property type="entry name" value="Rossman fold protein, TIGR00730 family"/>
    <property type="match status" value="1"/>
</dbReference>
<dbReference type="Proteomes" id="UP000593594">
    <property type="component" value="Chromosome"/>
</dbReference>
<protein>
    <recommendedName>
        <fullName evidence="3">Cytokinin riboside 5'-monophosphate phosphoribohydrolase</fullName>
        <ecNumber evidence="3">3.2.2.n1</ecNumber>
    </recommendedName>
</protein>
<dbReference type="GO" id="GO:0009691">
    <property type="term" value="P:cytokinin biosynthetic process"/>
    <property type="evidence" value="ECO:0007669"/>
    <property type="project" value="UniProtKB-UniRule"/>
</dbReference>
<evidence type="ECO:0000313" key="5">
    <source>
        <dbReference type="Proteomes" id="UP000593594"/>
    </source>
</evidence>
<dbReference type="InterPro" id="IPR005269">
    <property type="entry name" value="LOG"/>
</dbReference>
<reference evidence="4 5" key="1">
    <citation type="submission" date="2020-06" db="EMBL/GenBank/DDBJ databases">
        <title>Genome sequence of 2 isolates from Red Sea Mangroves.</title>
        <authorList>
            <person name="Sefrji F."/>
            <person name="Michoud G."/>
            <person name="Merlino G."/>
            <person name="Daffonchio D."/>
        </authorList>
    </citation>
    <scope>NUCLEOTIDE SEQUENCE [LARGE SCALE GENOMIC DNA]</scope>
    <source>
        <strain evidence="4 5">R1DC25</strain>
    </source>
</reference>
<dbReference type="PANTHER" id="PTHR31223">
    <property type="entry name" value="LOG FAMILY PROTEIN YJL055W"/>
    <property type="match status" value="1"/>
</dbReference>
<evidence type="ECO:0000256" key="1">
    <source>
        <dbReference type="ARBA" id="ARBA00000274"/>
    </source>
</evidence>
<dbReference type="InterPro" id="IPR031100">
    <property type="entry name" value="LOG_fam"/>
</dbReference>
<dbReference type="EC" id="3.2.2.n1" evidence="3"/>
<keyword evidence="3" id="KW-0203">Cytokinin biosynthesis</keyword>
<sequence length="200" mass="21785">MSKIDSVCVYCGSGSGRSPVYAETAHALGSDLAANGIELIYGGGGLGLMGEVARSVLAGGGRVTGVIPEFLVRRERMLTDVQELVVTQNMHERKMTMFERADAFVALPGGIGTLEELVEISTWAQLGQHSKPIVIVNVNGFWTPFLDLLSHMRNEEFIRAGFDMHIDVAKSAEEVLPLILERAEKTAEEHAPIQPARKHM</sequence>
<dbReference type="PANTHER" id="PTHR31223:SF70">
    <property type="entry name" value="LOG FAMILY PROTEIN YJL055W"/>
    <property type="match status" value="1"/>
</dbReference>
<dbReference type="EMBL" id="CP058214">
    <property type="protein sequence ID" value="QPC44405.1"/>
    <property type="molecule type" value="Genomic_DNA"/>
</dbReference>
<name>A0A7S8C6P0_9HYPH</name>
<dbReference type="Pfam" id="PF03641">
    <property type="entry name" value="Lysine_decarbox"/>
    <property type="match status" value="1"/>
</dbReference>
<evidence type="ECO:0000313" key="4">
    <source>
        <dbReference type="EMBL" id="QPC44405.1"/>
    </source>
</evidence>
<dbReference type="GO" id="GO:0008714">
    <property type="term" value="F:AMP nucleosidase activity"/>
    <property type="evidence" value="ECO:0007669"/>
    <property type="project" value="UniProtKB-EC"/>
</dbReference>
<dbReference type="SUPFAM" id="SSF102405">
    <property type="entry name" value="MCP/YpsA-like"/>
    <property type="match status" value="1"/>
</dbReference>
<comment type="catalytic activity">
    <reaction evidence="1">
        <text>AMP + H2O = D-ribose 5-phosphate + adenine</text>
        <dbReference type="Rhea" id="RHEA:20129"/>
        <dbReference type="ChEBI" id="CHEBI:15377"/>
        <dbReference type="ChEBI" id="CHEBI:16708"/>
        <dbReference type="ChEBI" id="CHEBI:78346"/>
        <dbReference type="ChEBI" id="CHEBI:456215"/>
        <dbReference type="EC" id="3.2.2.4"/>
    </reaction>
</comment>
<proteinExistence type="inferred from homology"/>
<comment type="similarity">
    <text evidence="2 3">Belongs to the LOG family.</text>
</comment>
<keyword evidence="5" id="KW-1185">Reference proteome</keyword>
<dbReference type="KEGG" id="kmn:HW532_17885"/>
<organism evidence="4 5">
    <name type="scientific">Kaustia mangrovi</name>
    <dbReference type="NCBI Taxonomy" id="2593653"/>
    <lineage>
        <taxon>Bacteria</taxon>
        <taxon>Pseudomonadati</taxon>
        <taxon>Pseudomonadota</taxon>
        <taxon>Alphaproteobacteria</taxon>
        <taxon>Hyphomicrobiales</taxon>
        <taxon>Parvibaculaceae</taxon>
        <taxon>Kaustia</taxon>
    </lineage>
</organism>
<keyword evidence="3" id="KW-0378">Hydrolase</keyword>
<gene>
    <name evidence="4" type="ORF">HW532_17885</name>
</gene>